<dbReference type="AlphaFoldDB" id="A0A5B7DTS8"/>
<proteinExistence type="predicted"/>
<dbReference type="Proteomes" id="UP000324222">
    <property type="component" value="Unassembled WGS sequence"/>
</dbReference>
<accession>A0A5B7DTS8</accession>
<evidence type="ECO:0000313" key="3">
    <source>
        <dbReference type="Proteomes" id="UP000324222"/>
    </source>
</evidence>
<evidence type="ECO:0000313" key="2">
    <source>
        <dbReference type="EMBL" id="MPC25061.1"/>
    </source>
</evidence>
<comment type="caution">
    <text evidence="2">The sequence shown here is derived from an EMBL/GenBank/DDBJ whole genome shotgun (WGS) entry which is preliminary data.</text>
</comment>
<protein>
    <submittedName>
        <fullName evidence="2">Uncharacterized protein</fullName>
    </submittedName>
</protein>
<evidence type="ECO:0000256" key="1">
    <source>
        <dbReference type="SAM" id="MobiDB-lite"/>
    </source>
</evidence>
<reference evidence="2 3" key="1">
    <citation type="submission" date="2019-05" db="EMBL/GenBank/DDBJ databases">
        <title>Another draft genome of Portunus trituberculatus and its Hox gene families provides insights of decapod evolution.</title>
        <authorList>
            <person name="Jeong J.-H."/>
            <person name="Song I."/>
            <person name="Kim S."/>
            <person name="Choi T."/>
            <person name="Kim D."/>
            <person name="Ryu S."/>
            <person name="Kim W."/>
        </authorList>
    </citation>
    <scope>NUCLEOTIDE SEQUENCE [LARGE SCALE GENOMIC DNA]</scope>
    <source>
        <tissue evidence="2">Muscle</tissue>
    </source>
</reference>
<dbReference type="EMBL" id="VSRR010001411">
    <property type="protein sequence ID" value="MPC25061.1"/>
    <property type="molecule type" value="Genomic_DNA"/>
</dbReference>
<keyword evidence="3" id="KW-1185">Reference proteome</keyword>
<name>A0A5B7DTS8_PORTR</name>
<gene>
    <name evidence="2" type="ORF">E2C01_018160</name>
</gene>
<feature type="compositionally biased region" description="Basic and acidic residues" evidence="1">
    <location>
        <begin position="1"/>
        <end position="17"/>
    </location>
</feature>
<sequence>MKEQTRGRIAEPRHDSDGGGVDVVPARVSAGDGVGVDIGRHVVLRQTYHQQLVPRRPDPLVPVGLSIDRVQPLAAHCGIIGSRRMTGGRGH</sequence>
<organism evidence="2 3">
    <name type="scientific">Portunus trituberculatus</name>
    <name type="common">Swimming crab</name>
    <name type="synonym">Neptunus trituberculatus</name>
    <dbReference type="NCBI Taxonomy" id="210409"/>
    <lineage>
        <taxon>Eukaryota</taxon>
        <taxon>Metazoa</taxon>
        <taxon>Ecdysozoa</taxon>
        <taxon>Arthropoda</taxon>
        <taxon>Crustacea</taxon>
        <taxon>Multicrustacea</taxon>
        <taxon>Malacostraca</taxon>
        <taxon>Eumalacostraca</taxon>
        <taxon>Eucarida</taxon>
        <taxon>Decapoda</taxon>
        <taxon>Pleocyemata</taxon>
        <taxon>Brachyura</taxon>
        <taxon>Eubrachyura</taxon>
        <taxon>Portunoidea</taxon>
        <taxon>Portunidae</taxon>
        <taxon>Portuninae</taxon>
        <taxon>Portunus</taxon>
    </lineage>
</organism>
<feature type="region of interest" description="Disordered" evidence="1">
    <location>
        <begin position="1"/>
        <end position="22"/>
    </location>
</feature>